<sequence>MTIVKGISRFFLAFGLSLASGFSQAGPVVTVEAVSSVNEQVSSRLLKSVRYHVDMAARAVAEEQLNPSNAAKKELVSKWRSSTTARFEYRYVQEGVEHLRVYNAMSGQDLRDLLKVPQDHPLYSGFDERFAARGANAERYVKNIEVPDSRFSASLDIRQADAELKALRNLESDIRSGLVPSGGRLTGFISQAPCESCKPMLENVLPETGYVSEAHVSYLPNAREAASDLERQIANKFYGVKKNLVSKDVLEKAAAANASAEGGALEACL</sequence>
<protein>
    <submittedName>
        <fullName evidence="2">Deaminase family protein</fullName>
    </submittedName>
</protein>
<dbReference type="RefSeq" id="WP_053814016.1">
    <property type="nucleotide sequence ID" value="NZ_CP020560.1"/>
</dbReference>
<feature type="chain" id="PRO_5030054720" evidence="1">
    <location>
        <begin position="26"/>
        <end position="269"/>
    </location>
</feature>
<evidence type="ECO:0000313" key="3">
    <source>
        <dbReference type="Proteomes" id="UP000238390"/>
    </source>
</evidence>
<dbReference type="GeneID" id="77221384"/>
<organism evidence="2 3">
    <name type="scientific">Pseudomonas paraeruginosa</name>
    <dbReference type="NCBI Taxonomy" id="2994495"/>
    <lineage>
        <taxon>Bacteria</taxon>
        <taxon>Pseudomonadati</taxon>
        <taxon>Pseudomonadota</taxon>
        <taxon>Gammaproteobacteria</taxon>
        <taxon>Pseudomonadales</taxon>
        <taxon>Pseudomonadaceae</taxon>
        <taxon>Pseudomonas</taxon>
    </lineage>
</organism>
<dbReference type="EMBL" id="CP027169">
    <property type="protein sequence ID" value="AVK06208.1"/>
    <property type="molecule type" value="Genomic_DNA"/>
</dbReference>
<evidence type="ECO:0000313" key="2">
    <source>
        <dbReference type="EMBL" id="AVK06208.1"/>
    </source>
</evidence>
<keyword evidence="3" id="KW-1185">Reference proteome</keyword>
<evidence type="ECO:0000256" key="1">
    <source>
        <dbReference type="SAM" id="SignalP"/>
    </source>
</evidence>
<dbReference type="AlphaFoldDB" id="A0A2R3IWA8"/>
<keyword evidence="1" id="KW-0732">Signal</keyword>
<accession>A0A2R3IWA8</accession>
<dbReference type="Proteomes" id="UP000238390">
    <property type="component" value="Chromosome"/>
</dbReference>
<feature type="signal peptide" evidence="1">
    <location>
        <begin position="1"/>
        <end position="25"/>
    </location>
</feature>
<name>A0A2R3IWA8_9PSED</name>
<proteinExistence type="predicted"/>
<gene>
    <name evidence="2" type="ORF">CSB93_4491</name>
</gene>
<reference evidence="2 3" key="1">
    <citation type="submission" date="2018-02" db="EMBL/GenBank/DDBJ databases">
        <title>FDA/CDC Antimicrobial Resistant Isolate Bank Genome Sequencing.</title>
        <authorList>
            <person name="Benahmed F.H."/>
            <person name="Lutgring J.D."/>
            <person name="Yoo B."/>
            <person name="Machado M."/>
            <person name="Brown A."/>
            <person name="McAllister G."/>
            <person name="Perry A."/>
            <person name="Halpin A.L."/>
            <person name="Vavikolanu K."/>
            <person name="Ott S."/>
            <person name="Zhao X."/>
            <person name="Tallon L.J."/>
            <person name="Sadzewicz L."/>
            <person name="Aluvathingal J."/>
            <person name="Nadendla S."/>
            <person name="Voskania-kordi A."/>
            <person name="Simonyan V."/>
            <person name="Patel J."/>
            <person name="Shawar R.M."/>
        </authorList>
    </citation>
    <scope>NUCLEOTIDE SEQUENCE [LARGE SCALE GENOMIC DNA]</scope>
    <source>
        <strain evidence="2 3">AR_0356</strain>
    </source>
</reference>